<evidence type="ECO:0000313" key="2">
    <source>
        <dbReference type="Proteomes" id="UP001381693"/>
    </source>
</evidence>
<dbReference type="Proteomes" id="UP001381693">
    <property type="component" value="Unassembled WGS sequence"/>
</dbReference>
<comment type="caution">
    <text evidence="1">The sequence shown here is derived from an EMBL/GenBank/DDBJ whole genome shotgun (WGS) entry which is preliminary data.</text>
</comment>
<proteinExistence type="predicted"/>
<feature type="non-terminal residue" evidence="1">
    <location>
        <position position="53"/>
    </location>
</feature>
<name>A0AAN8WGU5_HALRR</name>
<keyword evidence="2" id="KW-1185">Reference proteome</keyword>
<sequence length="53" mass="6400">SQEFLFFKSHPVIIHYPWHNDARHTEDNGSNIRKYLQIKNFTRHKLHAHTTTS</sequence>
<dbReference type="AlphaFoldDB" id="A0AAN8WGU5"/>
<gene>
    <name evidence="1" type="ORF">SK128_022387</name>
</gene>
<dbReference type="EMBL" id="JAXCGZ010019922">
    <property type="protein sequence ID" value="KAK7065761.1"/>
    <property type="molecule type" value="Genomic_DNA"/>
</dbReference>
<evidence type="ECO:0000313" key="1">
    <source>
        <dbReference type="EMBL" id="KAK7065761.1"/>
    </source>
</evidence>
<protein>
    <submittedName>
        <fullName evidence="1">Uncharacterized protein</fullName>
    </submittedName>
</protein>
<feature type="non-terminal residue" evidence="1">
    <location>
        <position position="1"/>
    </location>
</feature>
<accession>A0AAN8WGU5</accession>
<reference evidence="1 2" key="1">
    <citation type="submission" date="2023-11" db="EMBL/GenBank/DDBJ databases">
        <title>Halocaridina rubra genome assembly.</title>
        <authorList>
            <person name="Smith C."/>
        </authorList>
    </citation>
    <scope>NUCLEOTIDE SEQUENCE [LARGE SCALE GENOMIC DNA]</scope>
    <source>
        <strain evidence="1">EP-1</strain>
        <tissue evidence="1">Whole</tissue>
    </source>
</reference>
<organism evidence="1 2">
    <name type="scientific">Halocaridina rubra</name>
    <name type="common">Hawaiian red shrimp</name>
    <dbReference type="NCBI Taxonomy" id="373956"/>
    <lineage>
        <taxon>Eukaryota</taxon>
        <taxon>Metazoa</taxon>
        <taxon>Ecdysozoa</taxon>
        <taxon>Arthropoda</taxon>
        <taxon>Crustacea</taxon>
        <taxon>Multicrustacea</taxon>
        <taxon>Malacostraca</taxon>
        <taxon>Eumalacostraca</taxon>
        <taxon>Eucarida</taxon>
        <taxon>Decapoda</taxon>
        <taxon>Pleocyemata</taxon>
        <taxon>Caridea</taxon>
        <taxon>Atyoidea</taxon>
        <taxon>Atyidae</taxon>
        <taxon>Halocaridina</taxon>
    </lineage>
</organism>